<evidence type="ECO:0000256" key="6">
    <source>
        <dbReference type="ARBA" id="ARBA00023180"/>
    </source>
</evidence>
<comment type="subcellular location">
    <subcellularLocation>
        <location evidence="1">Membrane</location>
        <topology evidence="1">Single-pass membrane protein</topology>
    </subcellularLocation>
</comment>
<dbReference type="PANTHER" id="PTHR12812">
    <property type="entry name" value="HEPARAN SULFATE 6-O-SULFOTRANSFERASE 3"/>
    <property type="match status" value="1"/>
</dbReference>
<dbReference type="InterPro" id="IPR027417">
    <property type="entry name" value="P-loop_NTPase"/>
</dbReference>
<reference evidence="7 8" key="1">
    <citation type="journal article" date="2015" name="Genome Biol. Evol.">
        <title>Comparative Genomics of a Bacterivorous Green Alga Reveals Evolutionary Causalities and Consequences of Phago-Mixotrophic Mode of Nutrition.</title>
        <authorList>
            <person name="Burns J.A."/>
            <person name="Paasch A."/>
            <person name="Narechania A."/>
            <person name="Kim E."/>
        </authorList>
    </citation>
    <scope>NUCLEOTIDE SEQUENCE [LARGE SCALE GENOMIC DNA]</scope>
    <source>
        <strain evidence="7 8">PLY_AMNH</strain>
    </source>
</reference>
<evidence type="ECO:0000313" key="8">
    <source>
        <dbReference type="Proteomes" id="UP001190700"/>
    </source>
</evidence>
<keyword evidence="3" id="KW-0812">Transmembrane</keyword>
<gene>
    <name evidence="7" type="ORF">CYMTET_25654</name>
</gene>
<protein>
    <recommendedName>
        <fullName evidence="9">Sulfotransferase</fullName>
    </recommendedName>
</protein>
<keyword evidence="4" id="KW-1133">Transmembrane helix</keyword>
<evidence type="ECO:0000256" key="1">
    <source>
        <dbReference type="ARBA" id="ARBA00004167"/>
    </source>
</evidence>
<keyword evidence="6" id="KW-0325">Glycoprotein</keyword>
<comment type="caution">
    <text evidence="7">The sequence shown here is derived from an EMBL/GenBank/DDBJ whole genome shotgun (WGS) entry which is preliminary data.</text>
</comment>
<dbReference type="Proteomes" id="UP001190700">
    <property type="component" value="Unassembled WGS sequence"/>
</dbReference>
<dbReference type="Gene3D" id="3.40.50.300">
    <property type="entry name" value="P-loop containing nucleotide triphosphate hydrolases"/>
    <property type="match status" value="1"/>
</dbReference>
<evidence type="ECO:0000256" key="2">
    <source>
        <dbReference type="ARBA" id="ARBA00022679"/>
    </source>
</evidence>
<sequence>MVLTSNYSIYYLHLSKNGGTTLCDMARSHYNIKVLAIWNCNLPDNVIDANREGTNAAAQRAIFRRYRELRFFANEGLMAPQGQELFGGPFAYVVILRHPFSRAASRFAYHLKYNKQQRALFPTLSKFLEAKWDNLDYSQVHALSGFRGPREDLNSTHLEIAKNRLKHFSVVFTLDRFKEGIKLMEHKFGWFKTYFLRKNTSPTRAEFTAEEEEKMTRMFHLDLELYDFADKLLSVQVDCMWTEKNLTAQGVAGYEAALPLGWPDVASSVSIIAATAAVIMLYDIRAVYATPTAPKCSLQGGKAGVPNDTTITRGV</sequence>
<dbReference type="GO" id="GO:0016020">
    <property type="term" value="C:membrane"/>
    <property type="evidence" value="ECO:0007669"/>
    <property type="project" value="UniProtKB-SubCell"/>
</dbReference>
<evidence type="ECO:0000256" key="5">
    <source>
        <dbReference type="ARBA" id="ARBA00023136"/>
    </source>
</evidence>
<keyword evidence="5" id="KW-0472">Membrane</keyword>
<dbReference type="GO" id="GO:0017095">
    <property type="term" value="F:heparan sulfate 6-sulfotransferase activity"/>
    <property type="evidence" value="ECO:0007669"/>
    <property type="project" value="TreeGrafter"/>
</dbReference>
<proteinExistence type="predicted"/>
<organism evidence="7 8">
    <name type="scientific">Cymbomonas tetramitiformis</name>
    <dbReference type="NCBI Taxonomy" id="36881"/>
    <lineage>
        <taxon>Eukaryota</taxon>
        <taxon>Viridiplantae</taxon>
        <taxon>Chlorophyta</taxon>
        <taxon>Pyramimonadophyceae</taxon>
        <taxon>Pyramimonadales</taxon>
        <taxon>Pyramimonadaceae</taxon>
        <taxon>Cymbomonas</taxon>
    </lineage>
</organism>
<keyword evidence="8" id="KW-1185">Reference proteome</keyword>
<dbReference type="PANTHER" id="PTHR12812:SF0">
    <property type="entry name" value="HEPARAN-SULFATE 6-O-SULFOTRANSFERASE"/>
    <property type="match status" value="1"/>
</dbReference>
<keyword evidence="2" id="KW-0808">Transferase</keyword>
<evidence type="ECO:0000256" key="4">
    <source>
        <dbReference type="ARBA" id="ARBA00022989"/>
    </source>
</evidence>
<dbReference type="AlphaFoldDB" id="A0AAE0KYP6"/>
<accession>A0AAE0KYP6</accession>
<evidence type="ECO:0000313" key="7">
    <source>
        <dbReference type="EMBL" id="KAK3265683.1"/>
    </source>
</evidence>
<dbReference type="EMBL" id="LGRX02013751">
    <property type="protein sequence ID" value="KAK3265683.1"/>
    <property type="molecule type" value="Genomic_DNA"/>
</dbReference>
<name>A0AAE0KYP6_9CHLO</name>
<dbReference type="SUPFAM" id="SSF52540">
    <property type="entry name" value="P-loop containing nucleoside triphosphate hydrolases"/>
    <property type="match status" value="1"/>
</dbReference>
<dbReference type="InterPro" id="IPR010635">
    <property type="entry name" value="Heparan_SO4-6-sulfoTrfase"/>
</dbReference>
<evidence type="ECO:0008006" key="9">
    <source>
        <dbReference type="Google" id="ProtNLM"/>
    </source>
</evidence>
<evidence type="ECO:0000256" key="3">
    <source>
        <dbReference type="ARBA" id="ARBA00022692"/>
    </source>
</evidence>